<keyword evidence="4" id="KW-0863">Zinc-finger</keyword>
<reference evidence="12" key="1">
    <citation type="journal article" date="2012" name="Nature">
        <title>The oyster genome reveals stress adaptation and complexity of shell formation.</title>
        <authorList>
            <person name="Zhang G."/>
            <person name="Fang X."/>
            <person name="Guo X."/>
            <person name="Li L."/>
            <person name="Luo R."/>
            <person name="Xu F."/>
            <person name="Yang P."/>
            <person name="Zhang L."/>
            <person name="Wang X."/>
            <person name="Qi H."/>
            <person name="Xiong Z."/>
            <person name="Que H."/>
            <person name="Xie Y."/>
            <person name="Holland P.W."/>
            <person name="Paps J."/>
            <person name="Zhu Y."/>
            <person name="Wu F."/>
            <person name="Chen Y."/>
            <person name="Wang J."/>
            <person name="Peng C."/>
            <person name="Meng J."/>
            <person name="Yang L."/>
            <person name="Liu J."/>
            <person name="Wen B."/>
            <person name="Zhang N."/>
            <person name="Huang Z."/>
            <person name="Zhu Q."/>
            <person name="Feng Y."/>
            <person name="Mount A."/>
            <person name="Hedgecock D."/>
            <person name="Xu Z."/>
            <person name="Liu Y."/>
            <person name="Domazet-Loso T."/>
            <person name="Du Y."/>
            <person name="Sun X."/>
            <person name="Zhang S."/>
            <person name="Liu B."/>
            <person name="Cheng P."/>
            <person name="Jiang X."/>
            <person name="Li J."/>
            <person name="Fan D."/>
            <person name="Wang W."/>
            <person name="Fu W."/>
            <person name="Wang T."/>
            <person name="Wang B."/>
            <person name="Zhang J."/>
            <person name="Peng Z."/>
            <person name="Li Y."/>
            <person name="Li N."/>
            <person name="Wang J."/>
            <person name="Chen M."/>
            <person name="He Y."/>
            <person name="Tan F."/>
            <person name="Song X."/>
            <person name="Zheng Q."/>
            <person name="Huang R."/>
            <person name="Yang H."/>
            <person name="Du X."/>
            <person name="Chen L."/>
            <person name="Yang M."/>
            <person name="Gaffney P.M."/>
            <person name="Wang S."/>
            <person name="Luo L."/>
            <person name="She Z."/>
            <person name="Ming Y."/>
            <person name="Huang W."/>
            <person name="Zhang S."/>
            <person name="Huang B."/>
            <person name="Zhang Y."/>
            <person name="Qu T."/>
            <person name="Ni P."/>
            <person name="Miao G."/>
            <person name="Wang J."/>
            <person name="Wang Q."/>
            <person name="Steinberg C.E."/>
            <person name="Wang H."/>
            <person name="Li N."/>
            <person name="Qian L."/>
            <person name="Zhang G."/>
            <person name="Li Y."/>
            <person name="Yang H."/>
            <person name="Liu X."/>
            <person name="Wang J."/>
            <person name="Yin Y."/>
            <person name="Wang J."/>
        </authorList>
    </citation>
    <scope>NUCLEOTIDE SEQUENCE [LARGE SCALE GENOMIC DNA]</scope>
    <source>
        <strain evidence="12">05x7-T-G4-1.051#20</strain>
    </source>
</reference>
<organism evidence="12">
    <name type="scientific">Magallana gigas</name>
    <name type="common">Pacific oyster</name>
    <name type="synonym">Crassostrea gigas</name>
    <dbReference type="NCBI Taxonomy" id="29159"/>
    <lineage>
        <taxon>Eukaryota</taxon>
        <taxon>Metazoa</taxon>
        <taxon>Spiralia</taxon>
        <taxon>Lophotrochozoa</taxon>
        <taxon>Mollusca</taxon>
        <taxon>Bivalvia</taxon>
        <taxon>Autobranchia</taxon>
        <taxon>Pteriomorphia</taxon>
        <taxon>Ostreida</taxon>
        <taxon>Ostreoidea</taxon>
        <taxon>Ostreidae</taxon>
        <taxon>Magallana</taxon>
    </lineage>
</organism>
<dbReference type="PROSITE" id="PS51024">
    <property type="entry name" value="ZF_FCS"/>
    <property type="match status" value="1"/>
</dbReference>
<dbReference type="Gene3D" id="2.30.30.140">
    <property type="match status" value="4"/>
</dbReference>
<dbReference type="PROSITE" id="PS50105">
    <property type="entry name" value="SAM_DOMAIN"/>
    <property type="match status" value="1"/>
</dbReference>
<dbReference type="AlphaFoldDB" id="K1Q8H5"/>
<dbReference type="Pfam" id="PF02820">
    <property type="entry name" value="MBT"/>
    <property type="match status" value="4"/>
</dbReference>
<evidence type="ECO:0000256" key="11">
    <source>
        <dbReference type="SAM" id="MobiDB-lite"/>
    </source>
</evidence>
<comment type="subcellular location">
    <subcellularLocation>
        <location evidence="1">Nucleus</location>
    </subcellularLocation>
</comment>
<feature type="compositionally biased region" description="Polar residues" evidence="11">
    <location>
        <begin position="656"/>
        <end position="688"/>
    </location>
</feature>
<dbReference type="InterPro" id="IPR038603">
    <property type="entry name" value="Znf_FCS_sf"/>
</dbReference>
<feature type="region of interest" description="Disordered" evidence="11">
    <location>
        <begin position="575"/>
        <end position="731"/>
    </location>
</feature>
<dbReference type="Gene3D" id="3.30.60.160">
    <property type="match status" value="1"/>
</dbReference>
<sequence>MYDDYNDDYQDGSDTEDDDDDDDENERPYTSTPQSMPFKFINGKDGMATCEKCGAVGIKHAFYSKSKRFCSLSCSRSFATSQREGKQSPTGKGDGVTSPLPPKKPAAKKLANQAHLQRPVDNVPRTLTKRAGGLKGFDWGPYLSSGGAEAAPVSYFKHCPMYDSWHNITTGMKLEVINFECDLSSDAFWIATVIKIGGYKALMRYEGYANDPSHDFWVNLCTDEVHPVGWCATSGKPLVPPKYIQNKYVDWKEYLVKRLTGSRTLPNNFYNKVVESINSHGFKYHMQVEVVDKMCVSAMRVARVEEIIGGRLRLQYSDTKEEDDFWCHCRSSLVHPIAWSQQSGHKLHATNDYRNKCLNKIAVEKYDANDATPSLFFKMKEPPNGLKFQVGMKLEAIDPLNLSAICVATVMKVLKNNYLMIGIDGSMAENGSDWFCYHATSPCIFPVGFCKINGLDLTPPRGHKGPFKWFDYLKQTKAIAAPVKLFDKDIPKHGFKSGMKIEAVDLMEPRLICVGTVLQVVGRLLRVHFDGWENEYDQWVDCESPDMYPVGWCEVMDYSLEGPRVKVEQVQQIMPTHKMSKEQKKRKGKTQIYKGPRKKRKTKMGSPLADQQQRSLQENNRDQGFLSYGSRTRPAHHSLPPLVDPVVTAVPKGSQEMETSDTSTNDGPPQLSPHSITENQLKPSSQTPRHSDSHTKSTSQPYVKQEPMDISDNLSNQSNTSISSSPNGKTALSNLLMSKTTNQVKIVTPASSQGNEQMSLLAARQSTVSPDQWSVSDVCYFLKSHDCALYCESFVKMGIDGQRLLTLSKEQIASITGMKVGASLKISELVQQLKSRCSKPNV</sequence>
<name>K1Q8H5_MAGGI</name>
<feature type="compositionally biased region" description="Polar residues" evidence="11">
    <location>
        <begin position="81"/>
        <end position="90"/>
    </location>
</feature>
<dbReference type="InterPro" id="IPR050548">
    <property type="entry name" value="PcG_chromatin_remod_factors"/>
</dbReference>
<dbReference type="FunFam" id="2.30.30.140:FF:000010">
    <property type="entry name" value="MBT domain-containing protein 1 isoform X1"/>
    <property type="match status" value="1"/>
</dbReference>
<dbReference type="FunCoup" id="K1Q8H5">
    <property type="interactions" value="1551"/>
</dbReference>
<evidence type="ECO:0000256" key="9">
    <source>
        <dbReference type="ARBA" id="ARBA00023163"/>
    </source>
</evidence>
<dbReference type="HOGENOM" id="CLU_005352_1_0_1"/>
<dbReference type="GO" id="GO:0003682">
    <property type="term" value="F:chromatin binding"/>
    <property type="evidence" value="ECO:0007669"/>
    <property type="project" value="TreeGrafter"/>
</dbReference>
<gene>
    <name evidence="12" type="ORF">CGI_10010519</name>
</gene>
<keyword evidence="6" id="KW-0156">Chromatin regulator</keyword>
<dbReference type="EMBL" id="JH816884">
    <property type="protein sequence ID" value="EKC25175.1"/>
    <property type="molecule type" value="Genomic_DNA"/>
</dbReference>
<dbReference type="GO" id="GO:0006325">
    <property type="term" value="P:chromatin organization"/>
    <property type="evidence" value="ECO:0007669"/>
    <property type="project" value="UniProtKB-KW"/>
</dbReference>
<evidence type="ECO:0000256" key="3">
    <source>
        <dbReference type="ARBA" id="ARBA00022737"/>
    </source>
</evidence>
<feature type="compositionally biased region" description="Acidic residues" evidence="11">
    <location>
        <begin position="1"/>
        <end position="25"/>
    </location>
</feature>
<dbReference type="GO" id="GO:0045892">
    <property type="term" value="P:negative regulation of DNA-templated transcription"/>
    <property type="evidence" value="ECO:0007669"/>
    <property type="project" value="TreeGrafter"/>
</dbReference>
<dbReference type="SUPFAM" id="SSF47769">
    <property type="entry name" value="SAM/Pointed domain"/>
    <property type="match status" value="1"/>
</dbReference>
<feature type="compositionally biased region" description="Polar residues" evidence="11">
    <location>
        <begin position="609"/>
        <end position="618"/>
    </location>
</feature>
<proteinExistence type="predicted"/>
<dbReference type="PANTHER" id="PTHR12247:SF104">
    <property type="entry name" value="POLYCOMB PROTEIN SFMBT"/>
    <property type="match status" value="1"/>
</dbReference>
<dbReference type="InParanoid" id="K1Q8H5"/>
<dbReference type="InterPro" id="IPR001660">
    <property type="entry name" value="SAM"/>
</dbReference>
<dbReference type="Pfam" id="PF00536">
    <property type="entry name" value="SAM_1"/>
    <property type="match status" value="1"/>
</dbReference>
<evidence type="ECO:0000256" key="6">
    <source>
        <dbReference type="ARBA" id="ARBA00022853"/>
    </source>
</evidence>
<dbReference type="SMART" id="SM00454">
    <property type="entry name" value="SAM"/>
    <property type="match status" value="1"/>
</dbReference>
<dbReference type="Pfam" id="PF21319">
    <property type="entry name" value="zf-FCS_1"/>
    <property type="match status" value="1"/>
</dbReference>
<dbReference type="CDD" id="cd20098">
    <property type="entry name" value="MBT_dSfmbt-like_rpt2"/>
    <property type="match status" value="1"/>
</dbReference>
<dbReference type="InterPro" id="IPR012313">
    <property type="entry name" value="Znf_FCS"/>
</dbReference>
<dbReference type="SUPFAM" id="SSF63748">
    <property type="entry name" value="Tudor/PWWP/MBT"/>
    <property type="match status" value="4"/>
</dbReference>
<evidence type="ECO:0000256" key="4">
    <source>
        <dbReference type="ARBA" id="ARBA00022771"/>
    </source>
</evidence>
<dbReference type="InterPro" id="IPR013761">
    <property type="entry name" value="SAM/pointed_sf"/>
</dbReference>
<keyword evidence="9" id="KW-0804">Transcription</keyword>
<evidence type="ECO:0000256" key="1">
    <source>
        <dbReference type="ARBA" id="ARBA00004123"/>
    </source>
</evidence>
<dbReference type="Gene3D" id="1.10.150.50">
    <property type="entry name" value="Transcription Factor, Ets-1"/>
    <property type="match status" value="1"/>
</dbReference>
<keyword evidence="8" id="KW-0238">DNA-binding</keyword>
<dbReference type="PROSITE" id="PS51079">
    <property type="entry name" value="MBT"/>
    <property type="match status" value="4"/>
</dbReference>
<feature type="compositionally biased region" description="Basic residues" evidence="11">
    <location>
        <begin position="583"/>
        <end position="603"/>
    </location>
</feature>
<dbReference type="GO" id="GO:0003677">
    <property type="term" value="F:DNA binding"/>
    <property type="evidence" value="ECO:0007669"/>
    <property type="project" value="UniProtKB-KW"/>
</dbReference>
<dbReference type="GO" id="GO:0042393">
    <property type="term" value="F:histone binding"/>
    <property type="evidence" value="ECO:0007669"/>
    <property type="project" value="TreeGrafter"/>
</dbReference>
<keyword evidence="3" id="KW-0677">Repeat</keyword>
<dbReference type="GO" id="GO:0005634">
    <property type="term" value="C:nucleus"/>
    <property type="evidence" value="ECO:0007669"/>
    <property type="project" value="UniProtKB-SubCell"/>
</dbReference>
<dbReference type="SMART" id="SM00561">
    <property type="entry name" value="MBT"/>
    <property type="match status" value="4"/>
</dbReference>
<accession>K1Q8H5</accession>
<feature type="region of interest" description="Disordered" evidence="11">
    <location>
        <begin position="81"/>
        <end position="105"/>
    </location>
</feature>
<evidence type="ECO:0000256" key="10">
    <source>
        <dbReference type="ARBA" id="ARBA00023242"/>
    </source>
</evidence>
<keyword evidence="5" id="KW-0862">Zinc</keyword>
<dbReference type="CDD" id="cd20126">
    <property type="entry name" value="MBT_MBTD1_rpt3"/>
    <property type="match status" value="1"/>
</dbReference>
<evidence type="ECO:0000256" key="8">
    <source>
        <dbReference type="ARBA" id="ARBA00023125"/>
    </source>
</evidence>
<feature type="compositionally biased region" description="Low complexity" evidence="11">
    <location>
        <begin position="713"/>
        <end position="727"/>
    </location>
</feature>
<evidence type="ECO:0000256" key="7">
    <source>
        <dbReference type="ARBA" id="ARBA00023015"/>
    </source>
</evidence>
<feature type="region of interest" description="Disordered" evidence="11">
    <location>
        <begin position="1"/>
        <end position="40"/>
    </location>
</feature>
<evidence type="ECO:0000313" key="12">
    <source>
        <dbReference type="EMBL" id="EKC25175.1"/>
    </source>
</evidence>
<dbReference type="InterPro" id="IPR004092">
    <property type="entry name" value="Mbt"/>
</dbReference>
<keyword evidence="7" id="KW-0805">Transcription regulation</keyword>
<keyword evidence="2" id="KW-0479">Metal-binding</keyword>
<evidence type="ECO:0000256" key="5">
    <source>
        <dbReference type="ARBA" id="ARBA00022833"/>
    </source>
</evidence>
<dbReference type="CDD" id="cd20100">
    <property type="entry name" value="MBT_dSfmbt-like_rpt4"/>
    <property type="match status" value="1"/>
</dbReference>
<evidence type="ECO:0000256" key="2">
    <source>
        <dbReference type="ARBA" id="ARBA00022723"/>
    </source>
</evidence>
<protein>
    <submittedName>
        <fullName evidence="12">MBT domain-containing protein 1</fullName>
    </submittedName>
</protein>
<dbReference type="PANTHER" id="PTHR12247">
    <property type="entry name" value="POLYCOMB GROUP PROTEIN"/>
    <property type="match status" value="1"/>
</dbReference>
<dbReference type="GO" id="GO:0008270">
    <property type="term" value="F:zinc ion binding"/>
    <property type="evidence" value="ECO:0007669"/>
    <property type="project" value="UniProtKB-KW"/>
</dbReference>
<keyword evidence="10" id="KW-0539">Nucleus</keyword>